<organism evidence="7 8">
    <name type="scientific">Rhipicephalus sanguineus</name>
    <name type="common">Brown dog tick</name>
    <name type="synonym">Ixodes sanguineus</name>
    <dbReference type="NCBI Taxonomy" id="34632"/>
    <lineage>
        <taxon>Eukaryota</taxon>
        <taxon>Metazoa</taxon>
        <taxon>Ecdysozoa</taxon>
        <taxon>Arthropoda</taxon>
        <taxon>Chelicerata</taxon>
        <taxon>Arachnida</taxon>
        <taxon>Acari</taxon>
        <taxon>Parasitiformes</taxon>
        <taxon>Ixodida</taxon>
        <taxon>Ixodoidea</taxon>
        <taxon>Ixodidae</taxon>
        <taxon>Rhipicephalinae</taxon>
        <taxon>Rhipicephalus</taxon>
        <taxon>Rhipicephalus</taxon>
    </lineage>
</organism>
<evidence type="ECO:0000256" key="4">
    <source>
        <dbReference type="PROSITE-ProRule" id="PRU00175"/>
    </source>
</evidence>
<dbReference type="PROSITE" id="PS50089">
    <property type="entry name" value="ZF_RING_2"/>
    <property type="match status" value="1"/>
</dbReference>
<dbReference type="GO" id="GO:0008270">
    <property type="term" value="F:zinc ion binding"/>
    <property type="evidence" value="ECO:0007669"/>
    <property type="project" value="UniProtKB-KW"/>
</dbReference>
<keyword evidence="8" id="KW-1185">Reference proteome</keyword>
<dbReference type="EMBL" id="JABSTV010001246">
    <property type="protein sequence ID" value="KAH7975749.1"/>
    <property type="molecule type" value="Genomic_DNA"/>
</dbReference>
<accession>A0A9D4QDF5</accession>
<dbReference type="SMART" id="SM00184">
    <property type="entry name" value="RING"/>
    <property type="match status" value="1"/>
</dbReference>
<dbReference type="InterPro" id="IPR018957">
    <property type="entry name" value="Znf_C3HC4_RING-type"/>
</dbReference>
<reference evidence="7" key="1">
    <citation type="journal article" date="2020" name="Cell">
        <title>Large-Scale Comparative Analyses of Tick Genomes Elucidate Their Genetic Diversity and Vector Capacities.</title>
        <authorList>
            <consortium name="Tick Genome and Microbiome Consortium (TIGMIC)"/>
            <person name="Jia N."/>
            <person name="Wang J."/>
            <person name="Shi W."/>
            <person name="Du L."/>
            <person name="Sun Y."/>
            <person name="Zhan W."/>
            <person name="Jiang J.F."/>
            <person name="Wang Q."/>
            <person name="Zhang B."/>
            <person name="Ji P."/>
            <person name="Bell-Sakyi L."/>
            <person name="Cui X.M."/>
            <person name="Yuan T.T."/>
            <person name="Jiang B.G."/>
            <person name="Yang W.F."/>
            <person name="Lam T.T."/>
            <person name="Chang Q.C."/>
            <person name="Ding S.J."/>
            <person name="Wang X.J."/>
            <person name="Zhu J.G."/>
            <person name="Ruan X.D."/>
            <person name="Zhao L."/>
            <person name="Wei J.T."/>
            <person name="Ye R.Z."/>
            <person name="Que T.C."/>
            <person name="Du C.H."/>
            <person name="Zhou Y.H."/>
            <person name="Cheng J.X."/>
            <person name="Dai P.F."/>
            <person name="Guo W.B."/>
            <person name="Han X.H."/>
            <person name="Huang E.J."/>
            <person name="Li L.F."/>
            <person name="Wei W."/>
            <person name="Gao Y.C."/>
            <person name="Liu J.Z."/>
            <person name="Shao H.Z."/>
            <person name="Wang X."/>
            <person name="Wang C.C."/>
            <person name="Yang T.C."/>
            <person name="Huo Q.B."/>
            <person name="Li W."/>
            <person name="Chen H.Y."/>
            <person name="Chen S.E."/>
            <person name="Zhou L.G."/>
            <person name="Ni X.B."/>
            <person name="Tian J.H."/>
            <person name="Sheng Y."/>
            <person name="Liu T."/>
            <person name="Pan Y.S."/>
            <person name="Xia L.Y."/>
            <person name="Li J."/>
            <person name="Zhao F."/>
            <person name="Cao W.C."/>
        </authorList>
    </citation>
    <scope>NUCLEOTIDE SEQUENCE</scope>
    <source>
        <strain evidence="7">Rsan-2018</strain>
    </source>
</reference>
<protein>
    <recommendedName>
        <fullName evidence="6">RING-type domain-containing protein</fullName>
    </recommendedName>
</protein>
<keyword evidence="2 4" id="KW-0863">Zinc-finger</keyword>
<comment type="caution">
    <text evidence="7">The sequence shown here is derived from an EMBL/GenBank/DDBJ whole genome shotgun (WGS) entry which is preliminary data.</text>
</comment>
<evidence type="ECO:0000256" key="5">
    <source>
        <dbReference type="SAM" id="MobiDB-lite"/>
    </source>
</evidence>
<evidence type="ECO:0000256" key="2">
    <source>
        <dbReference type="ARBA" id="ARBA00022771"/>
    </source>
</evidence>
<sequence length="346" mass="37483">MQDRGRVRRFRDHTIAGVNWRPTRFVDEVPRSCLCGLCLMIPRETVLLPCLHALCQSCCTGNYRSAGTTCPFDQEPFDEAECVRYDLPTRQADMMKLLGCLLREAIKRACKDLQASHDGAVCQQRQEEEEHNERRFQYGDQEKVLAQRLTNPTNFPVLSADLAVAAAPSSPCKEMWADVVRRSASATMTAVTPKVTEADAAHGYPPLPITAGASTRASTETVDAQVKRRPVHAPALAGVWIHHKVTKTGCAAVPLPSAAFAQSPASECGPPDACSVTSKVSPRSEGEVLRKGDNAAYPSASSPCDEGHAEEQEAGSAKFPLSHICTCGGNLSVGSCEDIRPLLHSW</sequence>
<evidence type="ECO:0000259" key="6">
    <source>
        <dbReference type="PROSITE" id="PS50089"/>
    </source>
</evidence>
<dbReference type="Gene3D" id="3.30.40.10">
    <property type="entry name" value="Zinc/RING finger domain, C3HC4 (zinc finger)"/>
    <property type="match status" value="1"/>
</dbReference>
<evidence type="ECO:0000313" key="7">
    <source>
        <dbReference type="EMBL" id="KAH7975749.1"/>
    </source>
</evidence>
<evidence type="ECO:0000256" key="1">
    <source>
        <dbReference type="ARBA" id="ARBA00022723"/>
    </source>
</evidence>
<dbReference type="InterPro" id="IPR001841">
    <property type="entry name" value="Znf_RING"/>
</dbReference>
<dbReference type="VEuPathDB" id="VectorBase:RSAN_028483"/>
<keyword evidence="1" id="KW-0479">Metal-binding</keyword>
<name>A0A9D4QDF5_RHISA</name>
<evidence type="ECO:0000256" key="3">
    <source>
        <dbReference type="ARBA" id="ARBA00022833"/>
    </source>
</evidence>
<dbReference type="SUPFAM" id="SSF57850">
    <property type="entry name" value="RING/U-box"/>
    <property type="match status" value="1"/>
</dbReference>
<feature type="region of interest" description="Disordered" evidence="5">
    <location>
        <begin position="279"/>
        <end position="311"/>
    </location>
</feature>
<dbReference type="Pfam" id="PF00097">
    <property type="entry name" value="zf-C3HC4"/>
    <property type="match status" value="1"/>
</dbReference>
<proteinExistence type="predicted"/>
<dbReference type="Proteomes" id="UP000821837">
    <property type="component" value="Chromosome 10"/>
</dbReference>
<keyword evidence="3" id="KW-0862">Zinc</keyword>
<feature type="compositionally biased region" description="Basic and acidic residues" evidence="5">
    <location>
        <begin position="282"/>
        <end position="293"/>
    </location>
</feature>
<dbReference type="AlphaFoldDB" id="A0A9D4QDF5"/>
<dbReference type="InterPro" id="IPR013083">
    <property type="entry name" value="Znf_RING/FYVE/PHD"/>
</dbReference>
<reference evidence="7" key="2">
    <citation type="submission" date="2021-09" db="EMBL/GenBank/DDBJ databases">
        <authorList>
            <person name="Jia N."/>
            <person name="Wang J."/>
            <person name="Shi W."/>
            <person name="Du L."/>
            <person name="Sun Y."/>
            <person name="Zhan W."/>
            <person name="Jiang J."/>
            <person name="Wang Q."/>
            <person name="Zhang B."/>
            <person name="Ji P."/>
            <person name="Sakyi L.B."/>
            <person name="Cui X."/>
            <person name="Yuan T."/>
            <person name="Jiang B."/>
            <person name="Yang W."/>
            <person name="Lam T.T.-Y."/>
            <person name="Chang Q."/>
            <person name="Ding S."/>
            <person name="Wang X."/>
            <person name="Zhu J."/>
            <person name="Ruan X."/>
            <person name="Zhao L."/>
            <person name="Wei J."/>
            <person name="Que T."/>
            <person name="Du C."/>
            <person name="Cheng J."/>
            <person name="Dai P."/>
            <person name="Han X."/>
            <person name="Huang E."/>
            <person name="Gao Y."/>
            <person name="Liu J."/>
            <person name="Shao H."/>
            <person name="Ye R."/>
            <person name="Li L."/>
            <person name="Wei W."/>
            <person name="Wang X."/>
            <person name="Wang C."/>
            <person name="Huo Q."/>
            <person name="Li W."/>
            <person name="Guo W."/>
            <person name="Chen H."/>
            <person name="Chen S."/>
            <person name="Zhou L."/>
            <person name="Zhou L."/>
            <person name="Ni X."/>
            <person name="Tian J."/>
            <person name="Zhou Y."/>
            <person name="Sheng Y."/>
            <person name="Liu T."/>
            <person name="Pan Y."/>
            <person name="Xia L."/>
            <person name="Li J."/>
            <person name="Zhao F."/>
            <person name="Cao W."/>
        </authorList>
    </citation>
    <scope>NUCLEOTIDE SEQUENCE</scope>
    <source>
        <strain evidence="7">Rsan-2018</strain>
        <tissue evidence="7">Larvae</tissue>
    </source>
</reference>
<evidence type="ECO:0000313" key="8">
    <source>
        <dbReference type="Proteomes" id="UP000821837"/>
    </source>
</evidence>
<feature type="domain" description="RING-type" evidence="6">
    <location>
        <begin position="35"/>
        <end position="74"/>
    </location>
</feature>
<gene>
    <name evidence="7" type="ORF">HPB52_004669</name>
</gene>